<name>A0A814ZYV4_9BILA</name>
<dbReference type="Gene3D" id="2.60.40.10">
    <property type="entry name" value="Immunoglobulins"/>
    <property type="match status" value="1"/>
</dbReference>
<sequence length="385" mass="44828">MIHRNSKNSECYSSNNNIHLHSIVSRLEVNETHNHIGGGDGEHDENSYSSKNQLLLKKHSNYDNNDCESEKKINHNQLGHYNMTNNSDHNSYEKQNIIELKQIPITINTMNKNDSMTTTIIQRKKYGLSKQKQMDFLKNFKKKDDLLEMNKNNFGQQNITKDFLLRTIPYKHVIFINLASTKLQLFNDSDKKMIFKLKTTVSEVIASQPCRGIIEPHSYVQCQLTPIEIKHRVLLVIQYANYSSSILDLKSQNYNQIWNILPHQTIHIKKLQCIFELSNLLQQQQQGGQYTIEYNNKSVHSYSPVLLNYYQLPRTNHLKQRNSSNFLRCTAPVRKNASLSLKQNSILNRQSLSIMSMMRKVMPTFVTLATFGAVSALLYYRLKRQ</sequence>
<keyword evidence="1" id="KW-0472">Membrane</keyword>
<gene>
    <name evidence="3" type="ORF">GPM918_LOCUS26095</name>
    <name evidence="4" type="ORF">SRO942_LOCUS26184</name>
</gene>
<evidence type="ECO:0000256" key="1">
    <source>
        <dbReference type="SAM" id="Phobius"/>
    </source>
</evidence>
<dbReference type="AlphaFoldDB" id="A0A814ZYV4"/>
<keyword evidence="1" id="KW-1133">Transmembrane helix</keyword>
<dbReference type="InterPro" id="IPR000535">
    <property type="entry name" value="MSP_dom"/>
</dbReference>
<evidence type="ECO:0000313" key="5">
    <source>
        <dbReference type="Proteomes" id="UP000663829"/>
    </source>
</evidence>
<reference evidence="3" key="1">
    <citation type="submission" date="2021-02" db="EMBL/GenBank/DDBJ databases">
        <authorList>
            <person name="Nowell W R."/>
        </authorList>
    </citation>
    <scope>NUCLEOTIDE SEQUENCE</scope>
</reference>
<protein>
    <recommendedName>
        <fullName evidence="2">MSP domain-containing protein</fullName>
    </recommendedName>
</protein>
<keyword evidence="1" id="KW-0812">Transmembrane</keyword>
<dbReference type="Proteomes" id="UP000663829">
    <property type="component" value="Unassembled WGS sequence"/>
</dbReference>
<feature type="domain" description="MSP" evidence="2">
    <location>
        <begin position="146"/>
        <end position="276"/>
    </location>
</feature>
<dbReference type="InterPro" id="IPR008962">
    <property type="entry name" value="PapD-like_sf"/>
</dbReference>
<feature type="transmembrane region" description="Helical" evidence="1">
    <location>
        <begin position="361"/>
        <end position="380"/>
    </location>
</feature>
<comment type="caution">
    <text evidence="3">The sequence shown here is derived from an EMBL/GenBank/DDBJ whole genome shotgun (WGS) entry which is preliminary data.</text>
</comment>
<evidence type="ECO:0000313" key="3">
    <source>
        <dbReference type="EMBL" id="CAF1250183.1"/>
    </source>
</evidence>
<keyword evidence="5" id="KW-1185">Reference proteome</keyword>
<proteinExistence type="predicted"/>
<evidence type="ECO:0000313" key="4">
    <source>
        <dbReference type="EMBL" id="CAF4019019.1"/>
    </source>
</evidence>
<dbReference type="Pfam" id="PF00635">
    <property type="entry name" value="Motile_Sperm"/>
    <property type="match status" value="1"/>
</dbReference>
<dbReference type="SUPFAM" id="SSF49354">
    <property type="entry name" value="PapD-like"/>
    <property type="match status" value="1"/>
</dbReference>
<dbReference type="EMBL" id="CAJNOQ010010379">
    <property type="protein sequence ID" value="CAF1250183.1"/>
    <property type="molecule type" value="Genomic_DNA"/>
</dbReference>
<dbReference type="EMBL" id="CAJOBC010014235">
    <property type="protein sequence ID" value="CAF4019019.1"/>
    <property type="molecule type" value="Genomic_DNA"/>
</dbReference>
<dbReference type="OrthoDB" id="10026312at2759"/>
<dbReference type="Proteomes" id="UP000681722">
    <property type="component" value="Unassembled WGS sequence"/>
</dbReference>
<evidence type="ECO:0000259" key="2">
    <source>
        <dbReference type="PROSITE" id="PS50202"/>
    </source>
</evidence>
<dbReference type="InterPro" id="IPR013783">
    <property type="entry name" value="Ig-like_fold"/>
</dbReference>
<accession>A0A814ZYV4</accession>
<organism evidence="3 5">
    <name type="scientific">Didymodactylos carnosus</name>
    <dbReference type="NCBI Taxonomy" id="1234261"/>
    <lineage>
        <taxon>Eukaryota</taxon>
        <taxon>Metazoa</taxon>
        <taxon>Spiralia</taxon>
        <taxon>Gnathifera</taxon>
        <taxon>Rotifera</taxon>
        <taxon>Eurotatoria</taxon>
        <taxon>Bdelloidea</taxon>
        <taxon>Philodinida</taxon>
        <taxon>Philodinidae</taxon>
        <taxon>Didymodactylos</taxon>
    </lineage>
</organism>
<dbReference type="PROSITE" id="PS50202">
    <property type="entry name" value="MSP"/>
    <property type="match status" value="1"/>
</dbReference>